<dbReference type="PANTHER" id="PTHR46238">
    <property type="entry name" value="REVERSE TRANSCRIPTASE DOMAIN-CONTAINING PROTEIN"/>
    <property type="match status" value="1"/>
</dbReference>
<accession>A0A9J5WTW9</accession>
<dbReference type="PANTHER" id="PTHR46238:SF8">
    <property type="entry name" value="ENDONUCLEASE_EXONUCLEASE_PHOSPHATASE DOMAIN-CONTAINING PROTEIN"/>
    <property type="match status" value="1"/>
</dbReference>
<dbReference type="EMBL" id="JACXVP010000010">
    <property type="protein sequence ID" value="KAG5578717.1"/>
    <property type="molecule type" value="Genomic_DNA"/>
</dbReference>
<evidence type="ECO:0000313" key="1">
    <source>
        <dbReference type="EMBL" id="KAG5578717.1"/>
    </source>
</evidence>
<organism evidence="1 2">
    <name type="scientific">Solanum commersonii</name>
    <name type="common">Commerson's wild potato</name>
    <name type="synonym">Commerson's nightshade</name>
    <dbReference type="NCBI Taxonomy" id="4109"/>
    <lineage>
        <taxon>Eukaryota</taxon>
        <taxon>Viridiplantae</taxon>
        <taxon>Streptophyta</taxon>
        <taxon>Embryophyta</taxon>
        <taxon>Tracheophyta</taxon>
        <taxon>Spermatophyta</taxon>
        <taxon>Magnoliopsida</taxon>
        <taxon>eudicotyledons</taxon>
        <taxon>Gunneridae</taxon>
        <taxon>Pentapetalae</taxon>
        <taxon>asterids</taxon>
        <taxon>lamiids</taxon>
        <taxon>Solanales</taxon>
        <taxon>Solanaceae</taxon>
        <taxon>Solanoideae</taxon>
        <taxon>Solaneae</taxon>
        <taxon>Solanum</taxon>
    </lineage>
</organism>
<protein>
    <submittedName>
        <fullName evidence="1">Uncharacterized protein</fullName>
    </submittedName>
</protein>
<name>A0A9J5WTW9_SOLCO</name>
<dbReference type="Proteomes" id="UP000824120">
    <property type="component" value="Chromosome 10"/>
</dbReference>
<gene>
    <name evidence="1" type="ORF">H5410_049344</name>
</gene>
<dbReference type="OrthoDB" id="1283502at2759"/>
<evidence type="ECO:0000313" key="2">
    <source>
        <dbReference type="Proteomes" id="UP000824120"/>
    </source>
</evidence>
<proteinExistence type="predicted"/>
<dbReference type="AlphaFoldDB" id="A0A9J5WTW9"/>
<keyword evidence="2" id="KW-1185">Reference proteome</keyword>
<sequence>MSLDSWPWKLGKDYLRDVNLKTGHHWLVDELSPFWSTNLIFHRIIFFKIVASGDINNDITHRIGTARMERMLASGVLCDKKKMRMLRWIHGNTRSNKIRNEVILDKVGVTSVMDKMEEKRLRWFGHVKQRCTYAPVMRCERLVLVVMRRGSGRVKMH</sequence>
<reference evidence="1 2" key="1">
    <citation type="submission" date="2020-09" db="EMBL/GenBank/DDBJ databases">
        <title>De no assembly of potato wild relative species, Solanum commersonii.</title>
        <authorList>
            <person name="Cho K."/>
        </authorList>
    </citation>
    <scope>NUCLEOTIDE SEQUENCE [LARGE SCALE GENOMIC DNA]</scope>
    <source>
        <strain evidence="1">LZ3.2</strain>
        <tissue evidence="1">Leaf</tissue>
    </source>
</reference>
<comment type="caution">
    <text evidence="1">The sequence shown here is derived from an EMBL/GenBank/DDBJ whole genome shotgun (WGS) entry which is preliminary data.</text>
</comment>